<proteinExistence type="predicted"/>
<evidence type="ECO:0000256" key="1">
    <source>
        <dbReference type="SAM" id="MobiDB-lite"/>
    </source>
</evidence>
<reference evidence="3" key="1">
    <citation type="journal article" date="2019" name="Int. J. Syst. Evol. Microbiol.">
        <title>The Global Catalogue of Microorganisms (GCM) 10K type strain sequencing project: providing services to taxonomists for standard genome sequencing and annotation.</title>
        <authorList>
            <consortium name="The Broad Institute Genomics Platform"/>
            <consortium name="The Broad Institute Genome Sequencing Center for Infectious Disease"/>
            <person name="Wu L."/>
            <person name="Ma J."/>
        </authorList>
    </citation>
    <scope>NUCLEOTIDE SEQUENCE [LARGE SCALE GENOMIC DNA]</scope>
    <source>
        <strain evidence="3">JCM 16578</strain>
    </source>
</reference>
<evidence type="ECO:0000313" key="3">
    <source>
        <dbReference type="Proteomes" id="UP001501563"/>
    </source>
</evidence>
<keyword evidence="3" id="KW-1185">Reference proteome</keyword>
<dbReference type="EMBL" id="BAAAZA010000063">
    <property type="protein sequence ID" value="GAA3906158.1"/>
    <property type="molecule type" value="Genomic_DNA"/>
</dbReference>
<accession>A0ABP7LRY5</accession>
<gene>
    <name evidence="2" type="ORF">GCM10022207_89510</name>
</gene>
<feature type="region of interest" description="Disordered" evidence="1">
    <location>
        <begin position="61"/>
        <end position="116"/>
    </location>
</feature>
<name>A0ABP7LRY5_9ACTN</name>
<sequence>MLLANALIPRPFGQPGAQGGGGRLPVLQEVLETTRLNVDEYGSVDPALALRVLVHTNHAGRGAGRIRQQSDQPHQCVPADPPPESVRHSGVGPAHKRETDQDQRGSQPLRPLSESAGEERACGKWWLLTTCQNLREILGPMQVRVTGAVTRPGGPVRS</sequence>
<protein>
    <submittedName>
        <fullName evidence="2">Uncharacterized protein</fullName>
    </submittedName>
</protein>
<feature type="region of interest" description="Disordered" evidence="1">
    <location>
        <begin position="1"/>
        <end position="22"/>
    </location>
</feature>
<organism evidence="2 3">
    <name type="scientific">Streptomyces lannensis</name>
    <dbReference type="NCBI Taxonomy" id="766498"/>
    <lineage>
        <taxon>Bacteria</taxon>
        <taxon>Bacillati</taxon>
        <taxon>Actinomycetota</taxon>
        <taxon>Actinomycetes</taxon>
        <taxon>Kitasatosporales</taxon>
        <taxon>Streptomycetaceae</taxon>
        <taxon>Streptomyces</taxon>
    </lineage>
</organism>
<dbReference type="Proteomes" id="UP001501563">
    <property type="component" value="Unassembled WGS sequence"/>
</dbReference>
<comment type="caution">
    <text evidence="2">The sequence shown here is derived from an EMBL/GenBank/DDBJ whole genome shotgun (WGS) entry which is preliminary data.</text>
</comment>
<evidence type="ECO:0000313" key="2">
    <source>
        <dbReference type="EMBL" id="GAA3906158.1"/>
    </source>
</evidence>